<reference evidence="2 3" key="1">
    <citation type="submission" date="2019-11" db="EMBL/GenBank/DDBJ databases">
        <title>Implementation of targeted gown and glove precautions to prevent Staphylococcus aureus acquisition in community-based nursing homes.</title>
        <authorList>
            <person name="Stine O.C."/>
        </authorList>
    </citation>
    <scope>NUCLEOTIDE SEQUENCE [LARGE SCALE GENOMIC DNA]</scope>
    <source>
        <strain evidence="2 3">S_4031.LGMP.AI</strain>
    </source>
</reference>
<sequence length="45" mass="4946">LGGAMSHWVGLENVFFVSAASIMLGMILIFFTKNQKITKEDVIST</sequence>
<keyword evidence="1" id="KW-0812">Transmembrane</keyword>
<keyword evidence="1" id="KW-0472">Membrane</keyword>
<feature type="transmembrane region" description="Helical" evidence="1">
    <location>
        <begin position="14"/>
        <end position="31"/>
    </location>
</feature>
<comment type="caution">
    <text evidence="2">The sequence shown here is derived from an EMBL/GenBank/DDBJ whole genome shotgun (WGS) entry which is preliminary data.</text>
</comment>
<gene>
    <name evidence="2" type="ORF">GO793_01335</name>
</gene>
<evidence type="ECO:0000256" key="1">
    <source>
        <dbReference type="SAM" id="Phobius"/>
    </source>
</evidence>
<proteinExistence type="predicted"/>
<dbReference type="AlphaFoldDB" id="A0A6B0BVX5"/>
<keyword evidence="1" id="KW-1133">Transmembrane helix</keyword>
<accession>A0A6B0BVX5</accession>
<protein>
    <submittedName>
        <fullName evidence="2">MFS transporter</fullName>
    </submittedName>
</protein>
<evidence type="ECO:0000313" key="3">
    <source>
        <dbReference type="Proteomes" id="UP000433366"/>
    </source>
</evidence>
<dbReference type="Proteomes" id="UP000433366">
    <property type="component" value="Unassembled WGS sequence"/>
</dbReference>
<feature type="non-terminal residue" evidence="2">
    <location>
        <position position="1"/>
    </location>
</feature>
<dbReference type="EMBL" id="WPRH01000098">
    <property type="protein sequence ID" value="MVI54505.1"/>
    <property type="molecule type" value="Genomic_DNA"/>
</dbReference>
<evidence type="ECO:0000313" key="2">
    <source>
        <dbReference type="EMBL" id="MVI54505.1"/>
    </source>
</evidence>
<organism evidence="2 3">
    <name type="scientific">Staphylococcus aureus</name>
    <dbReference type="NCBI Taxonomy" id="1280"/>
    <lineage>
        <taxon>Bacteria</taxon>
        <taxon>Bacillati</taxon>
        <taxon>Bacillota</taxon>
        <taxon>Bacilli</taxon>
        <taxon>Bacillales</taxon>
        <taxon>Staphylococcaceae</taxon>
        <taxon>Staphylococcus</taxon>
    </lineage>
</organism>
<name>A0A6B0BVX5_STAAU</name>